<accession>A0A9W4TW07</accession>
<dbReference type="GO" id="GO:0030687">
    <property type="term" value="C:preribosome, large subunit precursor"/>
    <property type="evidence" value="ECO:0007669"/>
    <property type="project" value="TreeGrafter"/>
</dbReference>
<feature type="compositionally biased region" description="Basic and acidic residues" evidence="9">
    <location>
        <begin position="58"/>
        <end position="78"/>
    </location>
</feature>
<dbReference type="Proteomes" id="UP001152885">
    <property type="component" value="Unassembled WGS sequence"/>
</dbReference>
<comment type="caution">
    <text evidence="11">The sequence shown here is derived from an EMBL/GenBank/DDBJ whole genome shotgun (WGS) entry which is preliminary data.</text>
</comment>
<dbReference type="InterPro" id="IPR041661">
    <property type="entry name" value="ZN622/Rei1/Reh1_Znf-C2H2"/>
</dbReference>
<dbReference type="GO" id="GO:0042273">
    <property type="term" value="P:ribosomal large subunit biogenesis"/>
    <property type="evidence" value="ECO:0007669"/>
    <property type="project" value="TreeGrafter"/>
</dbReference>
<dbReference type="PANTHER" id="PTHR13182">
    <property type="entry name" value="ZINC FINGER PROTEIN 622"/>
    <property type="match status" value="1"/>
</dbReference>
<keyword evidence="4" id="KW-0479">Metal-binding</keyword>
<dbReference type="GO" id="GO:0005737">
    <property type="term" value="C:cytoplasm"/>
    <property type="evidence" value="ECO:0007669"/>
    <property type="project" value="UniProtKB-SubCell"/>
</dbReference>
<evidence type="ECO:0000313" key="12">
    <source>
        <dbReference type="Proteomes" id="UP001152885"/>
    </source>
</evidence>
<evidence type="ECO:0000256" key="4">
    <source>
        <dbReference type="ARBA" id="ARBA00022723"/>
    </source>
</evidence>
<evidence type="ECO:0000259" key="10">
    <source>
        <dbReference type="PROSITE" id="PS00028"/>
    </source>
</evidence>
<dbReference type="AlphaFoldDB" id="A0A9W4TW07"/>
<organism evidence="11 12">
    <name type="scientific">Candida verbasci</name>
    <dbReference type="NCBI Taxonomy" id="1227364"/>
    <lineage>
        <taxon>Eukaryota</taxon>
        <taxon>Fungi</taxon>
        <taxon>Dikarya</taxon>
        <taxon>Ascomycota</taxon>
        <taxon>Saccharomycotina</taxon>
        <taxon>Pichiomycetes</taxon>
        <taxon>Debaryomycetaceae</taxon>
        <taxon>Candida/Lodderomyces clade</taxon>
        <taxon>Candida</taxon>
    </lineage>
</organism>
<name>A0A9W4TW07_9ASCO</name>
<dbReference type="PANTHER" id="PTHR13182:SF21">
    <property type="entry name" value="CYTOPLASMIC 60S SUBUNIT BIOGENESIS FACTOR REI1"/>
    <property type="match status" value="1"/>
</dbReference>
<dbReference type="SMART" id="SM00451">
    <property type="entry name" value="ZnF_U1"/>
    <property type="match status" value="1"/>
</dbReference>
<evidence type="ECO:0000313" key="11">
    <source>
        <dbReference type="EMBL" id="CAI5757924.1"/>
    </source>
</evidence>
<proteinExistence type="inferred from homology"/>
<evidence type="ECO:0000256" key="7">
    <source>
        <dbReference type="ARBA" id="ARBA00022833"/>
    </source>
</evidence>
<dbReference type="InterPro" id="IPR036236">
    <property type="entry name" value="Znf_C2H2_sf"/>
</dbReference>
<comment type="similarity">
    <text evidence="8">Belongs to the REI1 family.</text>
</comment>
<gene>
    <name evidence="11" type="ORF">CANVERA_P2436</name>
</gene>
<feature type="region of interest" description="Disordered" evidence="9">
    <location>
        <begin position="53"/>
        <end position="78"/>
    </location>
</feature>
<feature type="domain" description="C2H2-type" evidence="10">
    <location>
        <begin position="5"/>
        <end position="27"/>
    </location>
</feature>
<keyword evidence="6" id="KW-0863">Zinc-finger</keyword>
<dbReference type="InterPro" id="IPR003604">
    <property type="entry name" value="Matrin/U1-like-C_Znf_C2H2"/>
</dbReference>
<evidence type="ECO:0000256" key="6">
    <source>
        <dbReference type="ARBA" id="ARBA00022771"/>
    </source>
</evidence>
<keyword evidence="2" id="KW-0963">Cytoplasm</keyword>
<keyword evidence="12" id="KW-1185">Reference proteome</keyword>
<dbReference type="GO" id="GO:0008270">
    <property type="term" value="F:zinc ion binding"/>
    <property type="evidence" value="ECO:0007669"/>
    <property type="project" value="UniProtKB-KW"/>
</dbReference>
<dbReference type="PROSITE" id="PS00028">
    <property type="entry name" value="ZINC_FINGER_C2H2_1"/>
    <property type="match status" value="1"/>
</dbReference>
<dbReference type="Pfam" id="PF12756">
    <property type="entry name" value="zf-C2H2_2"/>
    <property type="match status" value="1"/>
</dbReference>
<evidence type="ECO:0000256" key="5">
    <source>
        <dbReference type="ARBA" id="ARBA00022737"/>
    </source>
</evidence>
<dbReference type="SUPFAM" id="SSF57667">
    <property type="entry name" value="beta-beta-alpha zinc fingers"/>
    <property type="match status" value="1"/>
</dbReference>
<keyword evidence="7" id="KW-0862">Zinc</keyword>
<evidence type="ECO:0000256" key="8">
    <source>
        <dbReference type="ARBA" id="ARBA00034126"/>
    </source>
</evidence>
<evidence type="ECO:0000256" key="3">
    <source>
        <dbReference type="ARBA" id="ARBA00022517"/>
    </source>
</evidence>
<evidence type="ECO:0000256" key="2">
    <source>
        <dbReference type="ARBA" id="ARBA00022490"/>
    </source>
</evidence>
<dbReference type="InterPro" id="IPR040025">
    <property type="entry name" value="Znf622/Rei1/Reh1"/>
</dbReference>
<keyword evidence="3" id="KW-0690">Ribosome biogenesis</keyword>
<sequence length="378" mass="44378">MVFTCNTCNLQFNNADDQRSHMKSEWHRYNLKRRVAQLPPINEEMFNEKVANASVQDAAKETTKQETKKDQRRKQKEEILKQKRAILEQAKKAMLKEQENLAEEPKADQEIQNITKQVECLELTPEQEEEKLLKEKLSNKTEIPPTTCLFAHRKYNHNFQSIDENIDHMFKSHGLYIPEPNYLVDKTGLIEYLAEKIGFGFCIACNYQGRNTDAAREHMLNKRHMRIPYETEDEKLEISKFYDFSSTYNDEEEEGDEVDWEDVEEGEEVDSEEDLPPVEKDAILQDGDDLILPSGAIVGHRSNARYYRQNLPPDRILTEGQGTVIAAETRHMLTLKDRKEIAEQKRTWKKSKKMEDLNDRRAAKFINNQPHYRDQLLQ</sequence>
<evidence type="ECO:0000256" key="1">
    <source>
        <dbReference type="ARBA" id="ARBA00004496"/>
    </source>
</evidence>
<evidence type="ECO:0000256" key="9">
    <source>
        <dbReference type="SAM" id="MobiDB-lite"/>
    </source>
</evidence>
<reference evidence="11" key="1">
    <citation type="submission" date="2022-12" db="EMBL/GenBank/DDBJ databases">
        <authorList>
            <person name="Brejova B."/>
        </authorList>
    </citation>
    <scope>NUCLEOTIDE SEQUENCE</scope>
</reference>
<keyword evidence="5" id="KW-0677">Repeat</keyword>
<dbReference type="InterPro" id="IPR013087">
    <property type="entry name" value="Znf_C2H2_type"/>
</dbReference>
<dbReference type="EMBL" id="CANTUO010000002">
    <property type="protein sequence ID" value="CAI5757924.1"/>
    <property type="molecule type" value="Genomic_DNA"/>
</dbReference>
<comment type="subcellular location">
    <subcellularLocation>
        <location evidence="1">Cytoplasm</location>
    </subcellularLocation>
</comment>
<dbReference type="OrthoDB" id="19329at2759"/>
<dbReference type="GO" id="GO:0003676">
    <property type="term" value="F:nucleic acid binding"/>
    <property type="evidence" value="ECO:0007669"/>
    <property type="project" value="InterPro"/>
</dbReference>
<protein>
    <recommendedName>
        <fullName evidence="10">C2H2-type domain-containing protein</fullName>
    </recommendedName>
</protein>